<reference evidence="2" key="1">
    <citation type="journal article" date="2019" name="Int. J. Syst. Evol. Microbiol.">
        <title>The Global Catalogue of Microorganisms (GCM) 10K type strain sequencing project: providing services to taxonomists for standard genome sequencing and annotation.</title>
        <authorList>
            <consortium name="The Broad Institute Genomics Platform"/>
            <consortium name="The Broad Institute Genome Sequencing Center for Infectious Disease"/>
            <person name="Wu L."/>
            <person name="Ma J."/>
        </authorList>
    </citation>
    <scope>NUCLEOTIDE SEQUENCE [LARGE SCALE GENOMIC DNA]</scope>
    <source>
        <strain evidence="2">CGMCC 1.12859</strain>
    </source>
</reference>
<comment type="caution">
    <text evidence="1">The sequence shown here is derived from an EMBL/GenBank/DDBJ whole genome shotgun (WGS) entry which is preliminary data.</text>
</comment>
<dbReference type="Proteomes" id="UP001596435">
    <property type="component" value="Unassembled WGS sequence"/>
</dbReference>
<evidence type="ECO:0000313" key="2">
    <source>
        <dbReference type="Proteomes" id="UP001596435"/>
    </source>
</evidence>
<dbReference type="EMBL" id="JBHTAJ010000079">
    <property type="protein sequence ID" value="MFC7183809.1"/>
    <property type="molecule type" value="Genomic_DNA"/>
</dbReference>
<organism evidence="1 2">
    <name type="scientific">Kitasatospora paranensis</name>
    <dbReference type="NCBI Taxonomy" id="258053"/>
    <lineage>
        <taxon>Bacteria</taxon>
        <taxon>Bacillati</taxon>
        <taxon>Actinomycetota</taxon>
        <taxon>Actinomycetes</taxon>
        <taxon>Kitasatosporales</taxon>
        <taxon>Streptomycetaceae</taxon>
        <taxon>Kitasatospora</taxon>
    </lineage>
</organism>
<proteinExistence type="predicted"/>
<accession>A0ABW2G667</accession>
<gene>
    <name evidence="1" type="ORF">ACFQMG_30110</name>
</gene>
<evidence type="ECO:0000313" key="1">
    <source>
        <dbReference type="EMBL" id="MFC7183809.1"/>
    </source>
</evidence>
<dbReference type="RefSeq" id="WP_345708623.1">
    <property type="nucleotide sequence ID" value="NZ_BAABKV010000001.1"/>
</dbReference>
<sequence>MTFPADMARRPSGRELVDRLGFALRHGVWLAVARVPGPDRPSPLPACRPKETS</sequence>
<protein>
    <submittedName>
        <fullName evidence="1">Uncharacterized protein</fullName>
    </submittedName>
</protein>
<name>A0ABW2G667_9ACTN</name>
<keyword evidence="2" id="KW-1185">Reference proteome</keyword>